<reference evidence="3 4" key="1">
    <citation type="journal article" date="2009" name="Nature">
        <title>The Sorghum bicolor genome and the diversification of grasses.</title>
        <authorList>
            <person name="Paterson A.H."/>
            <person name="Bowers J.E."/>
            <person name="Bruggmann R."/>
            <person name="Dubchak I."/>
            <person name="Grimwood J."/>
            <person name="Gundlach H."/>
            <person name="Haberer G."/>
            <person name="Hellsten U."/>
            <person name="Mitros T."/>
            <person name="Poliakov A."/>
            <person name="Schmutz J."/>
            <person name="Spannagl M."/>
            <person name="Tang H."/>
            <person name="Wang X."/>
            <person name="Wicker T."/>
            <person name="Bharti A.K."/>
            <person name="Chapman J."/>
            <person name="Feltus F.A."/>
            <person name="Gowik U."/>
            <person name="Grigoriev I.V."/>
            <person name="Lyons E."/>
            <person name="Maher C.A."/>
            <person name="Martis M."/>
            <person name="Narechania A."/>
            <person name="Otillar R.P."/>
            <person name="Penning B.W."/>
            <person name="Salamov A.A."/>
            <person name="Wang Y."/>
            <person name="Zhang L."/>
            <person name="Carpita N.C."/>
            <person name="Freeling M."/>
            <person name="Gingle A.R."/>
            <person name="Hash C.T."/>
            <person name="Keller B."/>
            <person name="Klein P."/>
            <person name="Kresovich S."/>
            <person name="McCann M.C."/>
            <person name="Ming R."/>
            <person name="Peterson D.G."/>
            <person name="Mehboob-ur-Rahman"/>
            <person name="Ware D."/>
            <person name="Westhoff P."/>
            <person name="Mayer K.F."/>
            <person name="Messing J."/>
            <person name="Rokhsar D.S."/>
        </authorList>
    </citation>
    <scope>NUCLEOTIDE SEQUENCE [LARGE SCALE GENOMIC DNA]</scope>
    <source>
        <strain evidence="4">cv. BTx623</strain>
    </source>
</reference>
<name>A0A194YGZ2_SORBI</name>
<dbReference type="Gramene" id="KXG19239">
    <property type="protein sequence ID" value="KXG19239"/>
    <property type="gene ID" value="SORBI_3010G027400"/>
</dbReference>
<dbReference type="Pfam" id="PF12274">
    <property type="entry name" value="DUF3615"/>
    <property type="match status" value="1"/>
</dbReference>
<proteinExistence type="predicted"/>
<feature type="domain" description="DUF3615" evidence="2">
    <location>
        <begin position="458"/>
        <end position="558"/>
    </location>
</feature>
<feature type="region of interest" description="Disordered" evidence="1">
    <location>
        <begin position="581"/>
        <end position="617"/>
    </location>
</feature>
<dbReference type="EMBL" id="CM000769">
    <property type="protein sequence ID" value="KXG19239.1"/>
    <property type="molecule type" value="Genomic_DNA"/>
</dbReference>
<dbReference type="PANTHER" id="PTHR33326">
    <property type="entry name" value="OS05G0543800 PROTEIN"/>
    <property type="match status" value="1"/>
</dbReference>
<evidence type="ECO:0000256" key="1">
    <source>
        <dbReference type="SAM" id="MobiDB-lite"/>
    </source>
</evidence>
<feature type="region of interest" description="Disordered" evidence="1">
    <location>
        <begin position="1"/>
        <end position="45"/>
    </location>
</feature>
<dbReference type="ExpressionAtlas" id="A0A194YGZ2">
    <property type="expression patterns" value="baseline"/>
</dbReference>
<protein>
    <recommendedName>
        <fullName evidence="2">DUF3615 domain-containing protein</fullName>
    </recommendedName>
</protein>
<sequence length="640" mass="70683">MAGPHRQVTGTHLHSERIRLPLGGNGEGLSRRGKPILRGPSSPERAVCQPQASGQGLHLQDPCFASSKDLLDTTPLEESITAVPQTVPHNTIDGTPTTSPSCYEKFVAGTTESLPAVQDVDGSSLDKFIDEFTTADGFQQSASSIVSREELMTASSGTVSHNTRLSSFSIFSCEKFVAGAAEFASGKALQDPHFASSKALPDTTSLEESITAVPQIVPHKTIDGSPSTLQSSYEKFVSGAAETIPTRQDRDVSYLDKILDEIFYSSSETITAVPKTVSHTTIDGSPSTLQSSCGKLVSGSAETTIPALEDQYDSFLNSAINELIAELVDSSSEESTTASPRIVPHNATNGCQQSASSIGSKILIRRHMDCYQAFYIRMDRMGSFWTYPDVGGPFPSIHEAEVAIIYFINVLRYGARCKEQYDLSRGDSNYPYFLKGPPKRDPNWQSSKNTYDEKQYLVQALLDQYNSDNDLFGDLAHELKDLLKWHWIEEDPWWYYHFNFTTKRKADDSTDNKLFFAEVSHFLGEKAFEINCCCIIETEDDGDQCHGCRNNRDPMKHPKNTNAYTGGHFVEGPGVILSDYDDDDDYDNYDDDDDDDFDFDVDDGDGVNSDREDGDEEVDDIVEDCNVGHTRPTVLDVVCV</sequence>
<accession>A0A194YGZ2</accession>
<reference evidence="4" key="2">
    <citation type="journal article" date="2018" name="Plant J.">
        <title>The Sorghum bicolor reference genome: improved assembly, gene annotations, a transcriptome atlas, and signatures of genome organization.</title>
        <authorList>
            <person name="McCormick R.F."/>
            <person name="Truong S.K."/>
            <person name="Sreedasyam A."/>
            <person name="Jenkins J."/>
            <person name="Shu S."/>
            <person name="Sims D."/>
            <person name="Kennedy M."/>
            <person name="Amirebrahimi M."/>
            <person name="Weers B.D."/>
            <person name="McKinley B."/>
            <person name="Mattison A."/>
            <person name="Morishige D.T."/>
            <person name="Grimwood J."/>
            <person name="Schmutz J."/>
            <person name="Mullet J.E."/>
        </authorList>
    </citation>
    <scope>NUCLEOTIDE SEQUENCE [LARGE SCALE GENOMIC DNA]</scope>
    <source>
        <strain evidence="4">cv. BTx623</strain>
    </source>
</reference>
<dbReference type="OrthoDB" id="667643at2759"/>
<keyword evidence="4" id="KW-1185">Reference proteome</keyword>
<evidence type="ECO:0000313" key="4">
    <source>
        <dbReference type="Proteomes" id="UP000000768"/>
    </source>
</evidence>
<dbReference type="eggNOG" id="ENOG502R7S4">
    <property type="taxonomic scope" value="Eukaryota"/>
</dbReference>
<gene>
    <name evidence="3" type="ORF">SORBI_3010G027400</name>
</gene>
<dbReference type="InParanoid" id="A0A194YGZ2"/>
<dbReference type="PANTHER" id="PTHR33326:SF44">
    <property type="entry name" value="OS10G0494950 PROTEIN"/>
    <property type="match status" value="1"/>
</dbReference>
<dbReference type="AlphaFoldDB" id="A0A194YGZ2"/>
<dbReference type="Proteomes" id="UP000000768">
    <property type="component" value="Chromosome 10"/>
</dbReference>
<organism evidence="3 4">
    <name type="scientific">Sorghum bicolor</name>
    <name type="common">Sorghum</name>
    <name type="synonym">Sorghum vulgare</name>
    <dbReference type="NCBI Taxonomy" id="4558"/>
    <lineage>
        <taxon>Eukaryota</taxon>
        <taxon>Viridiplantae</taxon>
        <taxon>Streptophyta</taxon>
        <taxon>Embryophyta</taxon>
        <taxon>Tracheophyta</taxon>
        <taxon>Spermatophyta</taxon>
        <taxon>Magnoliopsida</taxon>
        <taxon>Liliopsida</taxon>
        <taxon>Poales</taxon>
        <taxon>Poaceae</taxon>
        <taxon>PACMAD clade</taxon>
        <taxon>Panicoideae</taxon>
        <taxon>Andropogonodae</taxon>
        <taxon>Andropogoneae</taxon>
        <taxon>Sorghinae</taxon>
        <taxon>Sorghum</taxon>
    </lineage>
</organism>
<evidence type="ECO:0000313" key="3">
    <source>
        <dbReference type="EMBL" id="KXG19239.1"/>
    </source>
</evidence>
<feature type="compositionally biased region" description="Acidic residues" evidence="1">
    <location>
        <begin position="581"/>
        <end position="605"/>
    </location>
</feature>
<dbReference type="InterPro" id="IPR022059">
    <property type="entry name" value="DUF3615"/>
</dbReference>
<evidence type="ECO:0000259" key="2">
    <source>
        <dbReference type="Pfam" id="PF12274"/>
    </source>
</evidence>